<accession>A0ABU2B7X7</accession>
<reference evidence="5 6" key="1">
    <citation type="submission" date="2023-07" db="EMBL/GenBank/DDBJ databases">
        <title>Sequencing the genomes of 1000 actinobacteria strains.</title>
        <authorList>
            <person name="Klenk H.-P."/>
        </authorList>
    </citation>
    <scope>NUCLEOTIDE SEQUENCE [LARGE SCALE GENOMIC DNA]</scope>
    <source>
        <strain evidence="5 6">DSM 44508</strain>
    </source>
</reference>
<comment type="similarity">
    <text evidence="1 3">Belongs to the type-B carboxylesterase/lipase family.</text>
</comment>
<protein>
    <recommendedName>
        <fullName evidence="3">Carboxylic ester hydrolase</fullName>
        <ecNumber evidence="3">3.1.1.-</ecNumber>
    </recommendedName>
</protein>
<dbReference type="EMBL" id="JAVDYF010000001">
    <property type="protein sequence ID" value="MDR7353494.1"/>
    <property type="molecule type" value="Genomic_DNA"/>
</dbReference>
<dbReference type="GO" id="GO:0016787">
    <property type="term" value="F:hydrolase activity"/>
    <property type="evidence" value="ECO:0007669"/>
    <property type="project" value="UniProtKB-KW"/>
</dbReference>
<evidence type="ECO:0000256" key="1">
    <source>
        <dbReference type="ARBA" id="ARBA00005964"/>
    </source>
</evidence>
<proteinExistence type="inferred from homology"/>
<dbReference type="InterPro" id="IPR029058">
    <property type="entry name" value="AB_hydrolase_fold"/>
</dbReference>
<organism evidence="5 6">
    <name type="scientific">Corynebacterium felinum</name>
    <dbReference type="NCBI Taxonomy" id="131318"/>
    <lineage>
        <taxon>Bacteria</taxon>
        <taxon>Bacillati</taxon>
        <taxon>Actinomycetota</taxon>
        <taxon>Actinomycetes</taxon>
        <taxon>Mycobacteriales</taxon>
        <taxon>Corynebacteriaceae</taxon>
        <taxon>Corynebacterium</taxon>
    </lineage>
</organism>
<dbReference type="InterPro" id="IPR019826">
    <property type="entry name" value="Carboxylesterase_B_AS"/>
</dbReference>
<evidence type="ECO:0000256" key="2">
    <source>
        <dbReference type="ARBA" id="ARBA00022801"/>
    </source>
</evidence>
<comment type="caution">
    <text evidence="5">The sequence shown here is derived from an EMBL/GenBank/DDBJ whole genome shotgun (WGS) entry which is preliminary data.</text>
</comment>
<evidence type="ECO:0000256" key="3">
    <source>
        <dbReference type="RuleBase" id="RU361235"/>
    </source>
</evidence>
<keyword evidence="6" id="KW-1185">Reference proteome</keyword>
<sequence length="402" mass="45068">MHSSPMTSTNIVYATAKPFHHSVLVPKVECFRTPQTNPQGTDDEIELVLRVTSPENFTSTSDFPVVVIIHGGSYVGGSFDEPWLNGHNLPGIVTVSVEYRTGIAGFAQLHDESTFRGVADCQLALDWVQKHIEDFGGDPTNVTLMGQSAGAGIALWLARKDHFKGAFRRLLALSPAFPRTPFRRRKHILRRSLGTPITRKHLAALTYEQLAKGQRRFQRQIPFDLAFGPAPFEPAELADIPIVLSCTREEMFLWENNPLVPKWLLKRMFGVRSSWRAHGPFLGSLITDAAIRRFVLHAADSRPHNTWVMELRGSAEQPVYHCSDIPWVLNNTELLPAGIKEVIYNPDADTASVVHTIARVFFEGTLPSWPEYGEEKIGMAINYADSAVLESDFFAHLRPHLR</sequence>
<dbReference type="RefSeq" id="WP_277105078.1">
    <property type="nucleotide sequence ID" value="NZ_BAAAJS010000021.1"/>
</dbReference>
<dbReference type="Gene3D" id="3.40.50.1820">
    <property type="entry name" value="alpha/beta hydrolase"/>
    <property type="match status" value="1"/>
</dbReference>
<evidence type="ECO:0000259" key="4">
    <source>
        <dbReference type="Pfam" id="PF00135"/>
    </source>
</evidence>
<dbReference type="PANTHER" id="PTHR43142">
    <property type="entry name" value="CARBOXYLIC ESTER HYDROLASE"/>
    <property type="match status" value="1"/>
</dbReference>
<feature type="domain" description="Carboxylesterase type B" evidence="4">
    <location>
        <begin position="30"/>
        <end position="175"/>
    </location>
</feature>
<dbReference type="Proteomes" id="UP001183619">
    <property type="component" value="Unassembled WGS sequence"/>
</dbReference>
<dbReference type="PANTHER" id="PTHR43142:SF1">
    <property type="entry name" value="CARBOXYLIC ESTER HYDROLASE"/>
    <property type="match status" value="1"/>
</dbReference>
<name>A0ABU2B7X7_9CORY</name>
<gene>
    <name evidence="5" type="ORF">J2S37_000032</name>
</gene>
<evidence type="ECO:0000313" key="6">
    <source>
        <dbReference type="Proteomes" id="UP001183619"/>
    </source>
</evidence>
<keyword evidence="2 3" id="KW-0378">Hydrolase</keyword>
<dbReference type="InterPro" id="IPR002018">
    <property type="entry name" value="CarbesteraseB"/>
</dbReference>
<evidence type="ECO:0000313" key="5">
    <source>
        <dbReference type="EMBL" id="MDR7353494.1"/>
    </source>
</evidence>
<dbReference type="Pfam" id="PF00135">
    <property type="entry name" value="COesterase"/>
    <property type="match status" value="1"/>
</dbReference>
<dbReference type="SUPFAM" id="SSF53474">
    <property type="entry name" value="alpha/beta-Hydrolases"/>
    <property type="match status" value="1"/>
</dbReference>
<dbReference type="EC" id="3.1.1.-" evidence="3"/>
<dbReference type="PROSITE" id="PS00122">
    <property type="entry name" value="CARBOXYLESTERASE_B_1"/>
    <property type="match status" value="1"/>
</dbReference>